<dbReference type="SUPFAM" id="SSF47413">
    <property type="entry name" value="lambda repressor-like DNA-binding domains"/>
    <property type="match status" value="1"/>
</dbReference>
<dbReference type="CDD" id="cd00093">
    <property type="entry name" value="HTH_XRE"/>
    <property type="match status" value="1"/>
</dbReference>
<dbReference type="RefSeq" id="WP_077836128.1">
    <property type="nucleotide sequence ID" value="NZ_CP096983.1"/>
</dbReference>
<keyword evidence="2" id="KW-1185">Reference proteome</keyword>
<dbReference type="GO" id="GO:0003677">
    <property type="term" value="F:DNA binding"/>
    <property type="evidence" value="ECO:0007669"/>
    <property type="project" value="InterPro"/>
</dbReference>
<protein>
    <submittedName>
        <fullName evidence="1">Uncharacterized protein</fullName>
    </submittedName>
</protein>
<dbReference type="SMART" id="SM00530">
    <property type="entry name" value="HTH_XRE"/>
    <property type="match status" value="1"/>
</dbReference>
<dbReference type="KEGG" id="crw:CROST_000460"/>
<proteinExistence type="predicted"/>
<name>A0A1S8L633_9CLOT</name>
<dbReference type="EMBL" id="CP096983">
    <property type="protein sequence ID" value="URZ09375.1"/>
    <property type="molecule type" value="Genomic_DNA"/>
</dbReference>
<dbReference type="Pfam" id="PF01381">
    <property type="entry name" value="HTH_3"/>
    <property type="match status" value="1"/>
</dbReference>
<dbReference type="InterPro" id="IPR010982">
    <property type="entry name" value="Lambda_DNA-bd_dom_sf"/>
</dbReference>
<dbReference type="PROSITE" id="PS50943">
    <property type="entry name" value="HTH_CROC1"/>
    <property type="match status" value="1"/>
</dbReference>
<evidence type="ECO:0000313" key="2">
    <source>
        <dbReference type="Proteomes" id="UP000190951"/>
    </source>
</evidence>
<reference evidence="1 2" key="1">
    <citation type="submission" date="2022-04" db="EMBL/GenBank/DDBJ databases">
        <title>Genome sequence of C. roseum typestrain.</title>
        <authorList>
            <person name="Poehlein A."/>
            <person name="Schoch T."/>
            <person name="Duerre P."/>
            <person name="Daniel R."/>
        </authorList>
    </citation>
    <scope>NUCLEOTIDE SEQUENCE [LARGE SCALE GENOMIC DNA]</scope>
    <source>
        <strain evidence="1 2">DSM 7320</strain>
    </source>
</reference>
<dbReference type="Proteomes" id="UP000190951">
    <property type="component" value="Chromosome"/>
</dbReference>
<dbReference type="InterPro" id="IPR001387">
    <property type="entry name" value="Cro/C1-type_HTH"/>
</dbReference>
<evidence type="ECO:0000313" key="1">
    <source>
        <dbReference type="EMBL" id="URZ09375.1"/>
    </source>
</evidence>
<gene>
    <name evidence="1" type="ORF">CROST_000460</name>
</gene>
<dbReference type="AlphaFoldDB" id="A0A1S8L633"/>
<sequence>MNKKRCLTPFAIACKKVMLEKGMSQTELAKKVGTSTKYLDLVFHGERAGKKYMVAIVKELNINIDTKILNG</sequence>
<organism evidence="1 2">
    <name type="scientific">Clostridium felsineum</name>
    <dbReference type="NCBI Taxonomy" id="36839"/>
    <lineage>
        <taxon>Bacteria</taxon>
        <taxon>Bacillati</taxon>
        <taxon>Bacillota</taxon>
        <taxon>Clostridia</taxon>
        <taxon>Eubacteriales</taxon>
        <taxon>Clostridiaceae</taxon>
        <taxon>Clostridium</taxon>
    </lineage>
</organism>
<dbReference type="Gene3D" id="1.10.260.40">
    <property type="entry name" value="lambda repressor-like DNA-binding domains"/>
    <property type="match status" value="1"/>
</dbReference>
<accession>A0A1S8L633</accession>